<evidence type="ECO:0008006" key="6">
    <source>
        <dbReference type="Google" id="ProtNLM"/>
    </source>
</evidence>
<gene>
    <name evidence="4" type="ORF">CSSPJE1EN1_LOCUS28665</name>
</gene>
<comment type="caution">
    <text evidence="4">The sequence shown here is derived from an EMBL/GenBank/DDBJ whole genome shotgun (WGS) entry which is preliminary data.</text>
</comment>
<organism evidence="4 5">
    <name type="scientific">Sphagnum jensenii</name>
    <dbReference type="NCBI Taxonomy" id="128206"/>
    <lineage>
        <taxon>Eukaryota</taxon>
        <taxon>Viridiplantae</taxon>
        <taxon>Streptophyta</taxon>
        <taxon>Embryophyta</taxon>
        <taxon>Bryophyta</taxon>
        <taxon>Sphagnophytina</taxon>
        <taxon>Sphagnopsida</taxon>
        <taxon>Sphagnales</taxon>
        <taxon>Sphagnaceae</taxon>
        <taxon>Sphagnum</taxon>
    </lineage>
</organism>
<reference evidence="4" key="1">
    <citation type="submission" date="2024-02" db="EMBL/GenBank/DDBJ databases">
        <authorList>
            <consortium name="ELIXIR-Norway"/>
            <consortium name="Elixir Norway"/>
        </authorList>
    </citation>
    <scope>NUCLEOTIDE SEQUENCE</scope>
</reference>
<dbReference type="EMBL" id="CAXAQS010000809">
    <property type="protein sequence ID" value="CAK9253287.1"/>
    <property type="molecule type" value="Genomic_DNA"/>
</dbReference>
<name>A0ABP0VIF4_9BRYO</name>
<keyword evidence="2" id="KW-0067">ATP-binding</keyword>
<dbReference type="Proteomes" id="UP001497444">
    <property type="component" value="Unassembled WGS sequence"/>
</dbReference>
<feature type="non-terminal residue" evidence="4">
    <location>
        <position position="98"/>
    </location>
</feature>
<dbReference type="SUPFAM" id="SSF52540">
    <property type="entry name" value="P-loop containing nucleoside triphosphate hydrolases"/>
    <property type="match status" value="1"/>
</dbReference>
<dbReference type="Pfam" id="PF08433">
    <property type="entry name" value="KTI12"/>
    <property type="match status" value="1"/>
</dbReference>
<dbReference type="InterPro" id="IPR013641">
    <property type="entry name" value="KTI12/PSTK"/>
</dbReference>
<sequence>MPLIVMCGIPLSGKSYLTQKINNYFIEKDLKPIIITDEIKLNEYKRNNLYMNSNIEKQMRSWLKSQVERYLNSDNLVIMDAKNYIKGFRYELYCSSKE</sequence>
<evidence type="ECO:0000256" key="2">
    <source>
        <dbReference type="ARBA" id="ARBA00022840"/>
    </source>
</evidence>
<dbReference type="Gene3D" id="3.40.50.300">
    <property type="entry name" value="P-loop containing nucleotide triphosphate hydrolases"/>
    <property type="match status" value="1"/>
</dbReference>
<keyword evidence="1" id="KW-0547">Nucleotide-binding</keyword>
<evidence type="ECO:0000256" key="3">
    <source>
        <dbReference type="ARBA" id="ARBA00025768"/>
    </source>
</evidence>
<dbReference type="InterPro" id="IPR027417">
    <property type="entry name" value="P-loop_NTPase"/>
</dbReference>
<protein>
    <recommendedName>
        <fullName evidence="6">6-phosphofructo-2-kinase/fructose-2, 6-biphosphatase</fullName>
    </recommendedName>
</protein>
<proteinExistence type="inferred from homology"/>
<comment type="similarity">
    <text evidence="3">Belongs to the KTI12 family.</text>
</comment>
<accession>A0ABP0VIF4</accession>
<evidence type="ECO:0000256" key="1">
    <source>
        <dbReference type="ARBA" id="ARBA00022741"/>
    </source>
</evidence>
<dbReference type="PANTHER" id="PTHR12435">
    <property type="match status" value="1"/>
</dbReference>
<evidence type="ECO:0000313" key="5">
    <source>
        <dbReference type="Proteomes" id="UP001497444"/>
    </source>
</evidence>
<keyword evidence="5" id="KW-1185">Reference proteome</keyword>
<evidence type="ECO:0000313" key="4">
    <source>
        <dbReference type="EMBL" id="CAK9253287.1"/>
    </source>
</evidence>